<evidence type="ECO:0000313" key="1">
    <source>
        <dbReference type="Proteomes" id="UP000887572"/>
    </source>
</evidence>
<dbReference type="AlphaFoldDB" id="A0A914I7U9"/>
<accession>A0A914I7U9</accession>
<organism evidence="1 2">
    <name type="scientific">Globodera rostochiensis</name>
    <name type="common">Golden nematode worm</name>
    <name type="synonym">Heterodera rostochiensis</name>
    <dbReference type="NCBI Taxonomy" id="31243"/>
    <lineage>
        <taxon>Eukaryota</taxon>
        <taxon>Metazoa</taxon>
        <taxon>Ecdysozoa</taxon>
        <taxon>Nematoda</taxon>
        <taxon>Chromadorea</taxon>
        <taxon>Rhabditida</taxon>
        <taxon>Tylenchina</taxon>
        <taxon>Tylenchomorpha</taxon>
        <taxon>Tylenchoidea</taxon>
        <taxon>Heteroderidae</taxon>
        <taxon>Heteroderinae</taxon>
        <taxon>Globodera</taxon>
    </lineage>
</organism>
<protein>
    <submittedName>
        <fullName evidence="2">Uncharacterized protein</fullName>
    </submittedName>
</protein>
<proteinExistence type="predicted"/>
<name>A0A914I7U9_GLORO</name>
<reference evidence="2" key="1">
    <citation type="submission" date="2022-11" db="UniProtKB">
        <authorList>
            <consortium name="WormBaseParasite"/>
        </authorList>
    </citation>
    <scope>IDENTIFICATION</scope>
</reference>
<keyword evidence="1" id="KW-1185">Reference proteome</keyword>
<sequence length="90" mass="10486">METDCPLSLLTIILPIICMKKELKMSVPHPFPATIRLMEQRSVSADDDEDEDSLVKLCGIVHERDHDQEEFSKLGFLFRFPDNKRAERRI</sequence>
<dbReference type="Proteomes" id="UP000887572">
    <property type="component" value="Unplaced"/>
</dbReference>
<dbReference type="WBParaSite" id="Gr19_v10_g7549.t1">
    <property type="protein sequence ID" value="Gr19_v10_g7549.t1"/>
    <property type="gene ID" value="Gr19_v10_g7549"/>
</dbReference>
<evidence type="ECO:0000313" key="2">
    <source>
        <dbReference type="WBParaSite" id="Gr19_v10_g7549.t1"/>
    </source>
</evidence>